<dbReference type="eggNOG" id="KOG0017">
    <property type="taxonomic scope" value="Eukaryota"/>
</dbReference>
<keyword evidence="3" id="KW-1185">Reference proteome</keyword>
<dbReference type="Gene3D" id="3.10.10.10">
    <property type="entry name" value="HIV Type 1 Reverse Transcriptase, subunit A, domain 1"/>
    <property type="match status" value="1"/>
</dbReference>
<dbReference type="KEGG" id="fme:FOMMEDRAFT_100226"/>
<proteinExistence type="predicted"/>
<sequence>ERDKKELVLKELWDYLNRFDKDKADRLLKHSRWDMDIKLKEGAELPKMCLVYPLTPVEQEAVEEFIQENLKKGYIRESHSKIVSLVFFVGKKDSGARMVIDYRKLNQITEPNPFPIPIMHTLLDYLKEAKWFTTLDLKSGYNNIRIKQGQEYLQAFRTHKGLYEPLVM</sequence>
<dbReference type="AlphaFoldDB" id="R7SF10"/>
<protein>
    <submittedName>
        <fullName evidence="2">Pol poly protein</fullName>
    </submittedName>
</protein>
<dbReference type="RefSeq" id="XP_007272454.1">
    <property type="nucleotide sequence ID" value="XM_007272392.1"/>
</dbReference>
<reference evidence="3" key="1">
    <citation type="journal article" date="2012" name="Science">
        <title>The Paleozoic origin of enzymatic lignin decomposition reconstructed from 31 fungal genomes.</title>
        <authorList>
            <person name="Floudas D."/>
            <person name="Binder M."/>
            <person name="Riley R."/>
            <person name="Barry K."/>
            <person name="Blanchette R.A."/>
            <person name="Henrissat B."/>
            <person name="Martinez A.T."/>
            <person name="Otillar R."/>
            <person name="Spatafora J.W."/>
            <person name="Yadav J.S."/>
            <person name="Aerts A."/>
            <person name="Benoit I."/>
            <person name="Boyd A."/>
            <person name="Carlson A."/>
            <person name="Copeland A."/>
            <person name="Coutinho P.M."/>
            <person name="de Vries R.P."/>
            <person name="Ferreira P."/>
            <person name="Findley K."/>
            <person name="Foster B."/>
            <person name="Gaskell J."/>
            <person name="Glotzer D."/>
            <person name="Gorecki P."/>
            <person name="Heitman J."/>
            <person name="Hesse C."/>
            <person name="Hori C."/>
            <person name="Igarashi K."/>
            <person name="Jurgens J.A."/>
            <person name="Kallen N."/>
            <person name="Kersten P."/>
            <person name="Kohler A."/>
            <person name="Kuees U."/>
            <person name="Kumar T.K.A."/>
            <person name="Kuo A."/>
            <person name="LaButti K."/>
            <person name="Larrondo L.F."/>
            <person name="Lindquist E."/>
            <person name="Ling A."/>
            <person name="Lombard V."/>
            <person name="Lucas S."/>
            <person name="Lundell T."/>
            <person name="Martin R."/>
            <person name="McLaughlin D.J."/>
            <person name="Morgenstern I."/>
            <person name="Morin E."/>
            <person name="Murat C."/>
            <person name="Nagy L.G."/>
            <person name="Nolan M."/>
            <person name="Ohm R.A."/>
            <person name="Patyshakuliyeva A."/>
            <person name="Rokas A."/>
            <person name="Ruiz-Duenas F.J."/>
            <person name="Sabat G."/>
            <person name="Salamov A."/>
            <person name="Samejima M."/>
            <person name="Schmutz J."/>
            <person name="Slot J.C."/>
            <person name="St John F."/>
            <person name="Stenlid J."/>
            <person name="Sun H."/>
            <person name="Sun S."/>
            <person name="Syed K."/>
            <person name="Tsang A."/>
            <person name="Wiebenga A."/>
            <person name="Young D."/>
            <person name="Pisabarro A."/>
            <person name="Eastwood D.C."/>
            <person name="Martin F."/>
            <person name="Cullen D."/>
            <person name="Grigoriev I.V."/>
            <person name="Hibbett D.S."/>
        </authorList>
    </citation>
    <scope>NUCLEOTIDE SEQUENCE [LARGE SCALE GENOMIC DNA]</scope>
    <source>
        <strain evidence="3">MF3/22</strain>
    </source>
</reference>
<dbReference type="InterPro" id="IPR043502">
    <property type="entry name" value="DNA/RNA_pol_sf"/>
</dbReference>
<evidence type="ECO:0000259" key="1">
    <source>
        <dbReference type="Pfam" id="PF00078"/>
    </source>
</evidence>
<dbReference type="GeneID" id="18669736"/>
<organism evidence="2 3">
    <name type="scientific">Fomitiporia mediterranea (strain MF3/22)</name>
    <name type="common">Grapevine white-rot fungus</name>
    <dbReference type="NCBI Taxonomy" id="694068"/>
    <lineage>
        <taxon>Eukaryota</taxon>
        <taxon>Fungi</taxon>
        <taxon>Dikarya</taxon>
        <taxon>Basidiomycota</taxon>
        <taxon>Agaricomycotina</taxon>
        <taxon>Agaricomycetes</taxon>
        <taxon>Hymenochaetales</taxon>
        <taxon>Hymenochaetaceae</taxon>
        <taxon>Fomitiporia</taxon>
    </lineage>
</organism>
<dbReference type="Proteomes" id="UP000053630">
    <property type="component" value="Unassembled WGS sequence"/>
</dbReference>
<name>R7SF10_FOMME</name>
<dbReference type="PANTHER" id="PTHR24559">
    <property type="entry name" value="TRANSPOSON TY3-I GAG-POL POLYPROTEIN"/>
    <property type="match status" value="1"/>
</dbReference>
<dbReference type="InterPro" id="IPR000477">
    <property type="entry name" value="RT_dom"/>
</dbReference>
<feature type="non-terminal residue" evidence="2">
    <location>
        <position position="1"/>
    </location>
</feature>
<dbReference type="EMBL" id="JH719270">
    <property type="protein sequence ID" value="EJC97283.1"/>
    <property type="molecule type" value="Genomic_DNA"/>
</dbReference>
<dbReference type="SUPFAM" id="SSF56672">
    <property type="entry name" value="DNA/RNA polymerases"/>
    <property type="match status" value="1"/>
</dbReference>
<dbReference type="CDD" id="cd01647">
    <property type="entry name" value="RT_LTR"/>
    <property type="match status" value="1"/>
</dbReference>
<dbReference type="OrthoDB" id="3250101at2759"/>
<feature type="domain" description="Reverse transcriptase" evidence="1">
    <location>
        <begin position="90"/>
        <end position="160"/>
    </location>
</feature>
<dbReference type="OMA" id="PIPIMHT"/>
<evidence type="ECO:0000313" key="3">
    <source>
        <dbReference type="Proteomes" id="UP000053630"/>
    </source>
</evidence>
<dbReference type="PANTHER" id="PTHR24559:SF440">
    <property type="entry name" value="RIBONUCLEASE H"/>
    <property type="match status" value="1"/>
</dbReference>
<accession>R7SF10</accession>
<dbReference type="InterPro" id="IPR053134">
    <property type="entry name" value="RNA-dir_DNA_polymerase"/>
</dbReference>
<evidence type="ECO:0000313" key="2">
    <source>
        <dbReference type="EMBL" id="EJC97283.1"/>
    </source>
</evidence>
<gene>
    <name evidence="2" type="ORF">FOMMEDRAFT_100226</name>
</gene>
<dbReference type="Pfam" id="PF00078">
    <property type="entry name" value="RVT_1"/>
    <property type="match status" value="1"/>
</dbReference>